<name>A0ABX0A0Z4_9BACT</name>
<comment type="caution">
    <text evidence="1">The sequence shown here is derived from an EMBL/GenBank/DDBJ whole genome shotgun (WGS) entry which is preliminary data.</text>
</comment>
<gene>
    <name evidence="1" type="ORF">GWC95_12880</name>
</gene>
<protein>
    <recommendedName>
        <fullName evidence="3">Chemotaxis protein CheD</fullName>
    </recommendedName>
</protein>
<dbReference type="RefSeq" id="WP_161819133.1">
    <property type="nucleotide sequence ID" value="NZ_JAACJS010000015.1"/>
</dbReference>
<proteinExistence type="predicted"/>
<keyword evidence="2" id="KW-1185">Reference proteome</keyword>
<reference evidence="1 2" key="1">
    <citation type="submission" date="2020-01" db="EMBL/GenBank/DDBJ databases">
        <title>Genome analysis.</title>
        <authorList>
            <person name="Wu S."/>
            <person name="Wang G."/>
        </authorList>
    </citation>
    <scope>NUCLEOTIDE SEQUENCE [LARGE SCALE GENOMIC DNA]</scope>
    <source>
        <strain evidence="1 2">SYL130</strain>
    </source>
</reference>
<evidence type="ECO:0000313" key="1">
    <source>
        <dbReference type="EMBL" id="NCI50826.1"/>
    </source>
</evidence>
<dbReference type="EMBL" id="JAACJS010000015">
    <property type="protein sequence ID" value="NCI50826.1"/>
    <property type="molecule type" value="Genomic_DNA"/>
</dbReference>
<evidence type="ECO:0000313" key="2">
    <source>
        <dbReference type="Proteomes" id="UP000753802"/>
    </source>
</evidence>
<dbReference type="Proteomes" id="UP000753802">
    <property type="component" value="Unassembled WGS sequence"/>
</dbReference>
<sequence>MPPITLDYHVAQGRYGITANTNFNFGTTGLGTCVGVIMTLNNGDNICGHMDHSYEPTQAQRVAFEIAVTAVLNGVIPPGAAVLSVHYSTPGGTRAALYTVNAITAWFAGAVNAGNRQTIYISAGGVQATDANVIIGANAVDNGPFSV</sequence>
<organism evidence="1 2">
    <name type="scientific">Sediminibacterium roseum</name>
    <dbReference type="NCBI Taxonomy" id="1978412"/>
    <lineage>
        <taxon>Bacteria</taxon>
        <taxon>Pseudomonadati</taxon>
        <taxon>Bacteroidota</taxon>
        <taxon>Chitinophagia</taxon>
        <taxon>Chitinophagales</taxon>
        <taxon>Chitinophagaceae</taxon>
        <taxon>Sediminibacterium</taxon>
    </lineage>
</organism>
<accession>A0ABX0A0Z4</accession>
<evidence type="ECO:0008006" key="3">
    <source>
        <dbReference type="Google" id="ProtNLM"/>
    </source>
</evidence>